<keyword evidence="7" id="KW-0675">Receptor</keyword>
<dbReference type="PROSITE" id="PS50262">
    <property type="entry name" value="G_PROTEIN_RECEP_F1_2"/>
    <property type="match status" value="1"/>
</dbReference>
<organism evidence="11 12">
    <name type="scientific">Pocillopora damicornis</name>
    <name type="common">Cauliflower coral</name>
    <name type="synonym">Millepora damicornis</name>
    <dbReference type="NCBI Taxonomy" id="46731"/>
    <lineage>
        <taxon>Eukaryota</taxon>
        <taxon>Metazoa</taxon>
        <taxon>Cnidaria</taxon>
        <taxon>Anthozoa</taxon>
        <taxon>Hexacorallia</taxon>
        <taxon>Scleractinia</taxon>
        <taxon>Astrocoeniina</taxon>
        <taxon>Pocilloporidae</taxon>
        <taxon>Pocillopora</taxon>
    </lineage>
</organism>
<name>A0A3M6U340_POCDA</name>
<dbReference type="OrthoDB" id="5957871at2759"/>
<keyword evidence="5" id="KW-0297">G-protein coupled receptor</keyword>
<evidence type="ECO:0000256" key="5">
    <source>
        <dbReference type="ARBA" id="ARBA00023040"/>
    </source>
</evidence>
<dbReference type="PANTHER" id="PTHR24228:SF59">
    <property type="entry name" value="NEUROPEPTIDE RECEPTOR 15"/>
    <property type="match status" value="1"/>
</dbReference>
<evidence type="ECO:0000256" key="7">
    <source>
        <dbReference type="ARBA" id="ARBA00023170"/>
    </source>
</evidence>
<keyword evidence="4 9" id="KW-1133">Transmembrane helix</keyword>
<keyword evidence="2" id="KW-1003">Cell membrane</keyword>
<dbReference type="GO" id="GO:0005886">
    <property type="term" value="C:plasma membrane"/>
    <property type="evidence" value="ECO:0007669"/>
    <property type="project" value="UniProtKB-SubCell"/>
</dbReference>
<evidence type="ECO:0000256" key="1">
    <source>
        <dbReference type="ARBA" id="ARBA00004651"/>
    </source>
</evidence>
<dbReference type="GO" id="GO:0004930">
    <property type="term" value="F:G protein-coupled receptor activity"/>
    <property type="evidence" value="ECO:0007669"/>
    <property type="project" value="UniProtKB-KW"/>
</dbReference>
<reference evidence="11 12" key="1">
    <citation type="journal article" date="2018" name="Sci. Rep.">
        <title>Comparative analysis of the Pocillopora damicornis genome highlights role of immune system in coral evolution.</title>
        <authorList>
            <person name="Cunning R."/>
            <person name="Bay R.A."/>
            <person name="Gillette P."/>
            <person name="Baker A.C."/>
            <person name="Traylor-Knowles N."/>
        </authorList>
    </citation>
    <scope>NUCLEOTIDE SEQUENCE [LARGE SCALE GENOMIC DNA]</scope>
    <source>
        <strain evidence="11">RSMAS</strain>
        <tissue evidence="11">Whole animal</tissue>
    </source>
</reference>
<keyword evidence="6 9" id="KW-0472">Membrane</keyword>
<evidence type="ECO:0000259" key="10">
    <source>
        <dbReference type="PROSITE" id="PS50262"/>
    </source>
</evidence>
<dbReference type="EMBL" id="RCHS01002311">
    <property type="protein sequence ID" value="RMX48027.1"/>
    <property type="molecule type" value="Genomic_DNA"/>
</dbReference>
<evidence type="ECO:0000256" key="9">
    <source>
        <dbReference type="SAM" id="Phobius"/>
    </source>
</evidence>
<feature type="transmembrane region" description="Helical" evidence="9">
    <location>
        <begin position="54"/>
        <end position="74"/>
    </location>
</feature>
<evidence type="ECO:0000313" key="11">
    <source>
        <dbReference type="EMBL" id="RMX48027.1"/>
    </source>
</evidence>
<proteinExistence type="predicted"/>
<evidence type="ECO:0000256" key="3">
    <source>
        <dbReference type="ARBA" id="ARBA00022692"/>
    </source>
</evidence>
<evidence type="ECO:0000256" key="4">
    <source>
        <dbReference type="ARBA" id="ARBA00022989"/>
    </source>
</evidence>
<comment type="caution">
    <text evidence="11">The sequence shown here is derived from an EMBL/GenBank/DDBJ whole genome shotgun (WGS) entry which is preliminary data.</text>
</comment>
<dbReference type="SUPFAM" id="SSF81321">
    <property type="entry name" value="Family A G protein-coupled receptor-like"/>
    <property type="match status" value="1"/>
</dbReference>
<dbReference type="PRINTS" id="PR00237">
    <property type="entry name" value="GPCRRHODOPSN"/>
</dbReference>
<dbReference type="PANTHER" id="PTHR24228">
    <property type="entry name" value="B2 BRADYKININ RECEPTOR/ANGIOTENSIN II RECEPTOR"/>
    <property type="match status" value="1"/>
</dbReference>
<dbReference type="AlphaFoldDB" id="A0A3M6U340"/>
<feature type="domain" description="G-protein coupled receptors family 1 profile" evidence="10">
    <location>
        <begin position="1"/>
        <end position="72"/>
    </location>
</feature>
<keyword evidence="12" id="KW-1185">Reference proteome</keyword>
<keyword evidence="3 9" id="KW-0812">Transmembrane</keyword>
<dbReference type="CDD" id="cd00637">
    <property type="entry name" value="7tm_classA_rhodopsin-like"/>
    <property type="match status" value="1"/>
</dbReference>
<comment type="subcellular location">
    <subcellularLocation>
        <location evidence="1">Cell membrane</location>
        <topology evidence="1">Multi-pass membrane protein</topology>
    </subcellularLocation>
</comment>
<gene>
    <name evidence="11" type="ORF">pdam_00002660</name>
</gene>
<dbReference type="Proteomes" id="UP000275408">
    <property type="component" value="Unassembled WGS sequence"/>
</dbReference>
<evidence type="ECO:0000313" key="12">
    <source>
        <dbReference type="Proteomes" id="UP000275408"/>
    </source>
</evidence>
<feature type="transmembrane region" description="Helical" evidence="9">
    <location>
        <begin position="20"/>
        <end position="42"/>
    </location>
</feature>
<protein>
    <recommendedName>
        <fullName evidence="10">G-protein coupled receptors family 1 profile domain-containing protein</fullName>
    </recommendedName>
</protein>
<evidence type="ECO:0000256" key="6">
    <source>
        <dbReference type="ARBA" id="ARBA00023136"/>
    </source>
</evidence>
<keyword evidence="8" id="KW-0807">Transducer</keyword>
<evidence type="ECO:0000256" key="2">
    <source>
        <dbReference type="ARBA" id="ARBA00022475"/>
    </source>
</evidence>
<accession>A0A3M6U340</accession>
<evidence type="ECO:0000256" key="8">
    <source>
        <dbReference type="ARBA" id="ARBA00023224"/>
    </source>
</evidence>
<dbReference type="InterPro" id="IPR017452">
    <property type="entry name" value="GPCR_Rhodpsn_7TM"/>
</dbReference>
<dbReference type="InterPro" id="IPR000276">
    <property type="entry name" value="GPCR_Rhodpsn"/>
</dbReference>
<sequence>MSGQLLRVNVEEAKVTKRLVAVMVGFACYWLPIVFIDNIDIAHGGEPTLPRPAYLAYGFLLYLSTTINPFIYCATDKRFRQEYKAVFWKSFGFKCRANNENNDA</sequence>
<dbReference type="Gene3D" id="1.20.1070.10">
    <property type="entry name" value="Rhodopsin 7-helix transmembrane proteins"/>
    <property type="match status" value="1"/>
</dbReference>
<dbReference type="Pfam" id="PF00001">
    <property type="entry name" value="7tm_1"/>
    <property type="match status" value="1"/>
</dbReference>